<name>A0A0P1BJD2_9BASI</name>
<reference evidence="1 2" key="1">
    <citation type="submission" date="2014-09" db="EMBL/GenBank/DDBJ databases">
        <authorList>
            <person name="Magalhaes I.L.F."/>
            <person name="Oliveira U."/>
            <person name="Santos F.R."/>
            <person name="Vidigal T.H.D.A."/>
            <person name="Brescovit A.D."/>
            <person name="Santos A.J."/>
        </authorList>
    </citation>
    <scope>NUCLEOTIDE SEQUENCE [LARGE SCALE GENOMIC DNA]</scope>
</reference>
<keyword evidence="2" id="KW-1185">Reference proteome</keyword>
<evidence type="ECO:0000313" key="1">
    <source>
        <dbReference type="EMBL" id="CEH16229.1"/>
    </source>
</evidence>
<sequence length="65" mass="7209">MQSVVSHRDSHCLSRSDVCSEAQQRAFLTQAYAGWRKGRLATQGEGGPCIRIRSPVPLQRLVSLI</sequence>
<organism evidence="1 2">
    <name type="scientific">Ceraceosorus bombacis</name>
    <dbReference type="NCBI Taxonomy" id="401625"/>
    <lineage>
        <taxon>Eukaryota</taxon>
        <taxon>Fungi</taxon>
        <taxon>Dikarya</taxon>
        <taxon>Basidiomycota</taxon>
        <taxon>Ustilaginomycotina</taxon>
        <taxon>Exobasidiomycetes</taxon>
        <taxon>Ceraceosorales</taxon>
        <taxon>Ceraceosoraceae</taxon>
        <taxon>Ceraceosorus</taxon>
    </lineage>
</organism>
<evidence type="ECO:0000313" key="2">
    <source>
        <dbReference type="Proteomes" id="UP000054845"/>
    </source>
</evidence>
<proteinExistence type="predicted"/>
<dbReference type="Proteomes" id="UP000054845">
    <property type="component" value="Unassembled WGS sequence"/>
</dbReference>
<dbReference type="AlphaFoldDB" id="A0A0P1BJD2"/>
<protein>
    <submittedName>
        <fullName evidence="1">Uncharacterized protein</fullName>
    </submittedName>
</protein>
<accession>A0A0P1BJD2</accession>
<dbReference type="EMBL" id="CCYA01000278">
    <property type="protein sequence ID" value="CEH16229.1"/>
    <property type="molecule type" value="Genomic_DNA"/>
</dbReference>